<evidence type="ECO:0000313" key="3">
    <source>
        <dbReference type="Proteomes" id="UP000011693"/>
    </source>
</evidence>
<evidence type="ECO:0000256" key="1">
    <source>
        <dbReference type="SAM" id="Phobius"/>
    </source>
</evidence>
<feature type="transmembrane region" description="Helical" evidence="1">
    <location>
        <begin position="12"/>
        <end position="34"/>
    </location>
</feature>
<evidence type="ECO:0000313" key="2">
    <source>
        <dbReference type="EMBL" id="ELY98715.1"/>
    </source>
</evidence>
<feature type="transmembrane region" description="Helical" evidence="1">
    <location>
        <begin position="121"/>
        <end position="140"/>
    </location>
</feature>
<feature type="transmembrane region" description="Helical" evidence="1">
    <location>
        <begin position="254"/>
        <end position="273"/>
    </location>
</feature>
<name>M0AJ24_9EURY</name>
<keyword evidence="1" id="KW-0472">Membrane</keyword>
<sequence>MSLEITVGGWLSLVVTVTLATIVAGGIGVLYGHVASRISGETATRGLNTITVGFASAVAFALWFNINLGHVAVPRLISDGFAVLLVGLAGGVVGTASAVGTLRTTPDLFHSADPATVCWRYARSLTILIVLAFGFSALLVRPVLQGGPLTMLALVPLIGLLCWATTPVLISLLNPVRQPTDAERARLTGVLESAALTPRSVRVRVVDSEIQFLTTRLAGPPRYRVLFVSRAALESLDDEALTALVVARREQKRCYSTLVVMVPLLGAVMGFLLAFFLGAAAVGVVFALSMVLLGWGGTRRLRYFTDRRAADEVGAAVLADAIEYAVRTGGFAHDTDPGREWLSPNPSFGARIERLRKQSDATATGGGSGAASSQ</sequence>
<keyword evidence="1" id="KW-0812">Transmembrane</keyword>
<dbReference type="STRING" id="1227492.C482_11575"/>
<organism evidence="2 3">
    <name type="scientific">Natrialba chahannaoensis JCM 10990</name>
    <dbReference type="NCBI Taxonomy" id="1227492"/>
    <lineage>
        <taxon>Archaea</taxon>
        <taxon>Methanobacteriati</taxon>
        <taxon>Methanobacteriota</taxon>
        <taxon>Stenosarchaea group</taxon>
        <taxon>Halobacteria</taxon>
        <taxon>Halobacteriales</taxon>
        <taxon>Natrialbaceae</taxon>
        <taxon>Natrialba</taxon>
    </lineage>
</organism>
<feature type="transmembrane region" description="Helical" evidence="1">
    <location>
        <begin position="279"/>
        <end position="298"/>
    </location>
</feature>
<protein>
    <submittedName>
        <fullName evidence="2">Peptidase</fullName>
    </submittedName>
</protein>
<dbReference type="AlphaFoldDB" id="M0AJ24"/>
<gene>
    <name evidence="2" type="ORF">C482_11575</name>
</gene>
<accession>M0AJ24</accession>
<keyword evidence="3" id="KW-1185">Reference proteome</keyword>
<reference evidence="2 3" key="1">
    <citation type="journal article" date="2014" name="PLoS Genet.">
        <title>Phylogenetically driven sequencing of extremely halophilic archaea reveals strategies for static and dynamic osmo-response.</title>
        <authorList>
            <person name="Becker E.A."/>
            <person name="Seitzer P.M."/>
            <person name="Tritt A."/>
            <person name="Larsen D."/>
            <person name="Krusor M."/>
            <person name="Yao A.I."/>
            <person name="Wu D."/>
            <person name="Madern D."/>
            <person name="Eisen J.A."/>
            <person name="Darling A.E."/>
            <person name="Facciotti M.T."/>
        </authorList>
    </citation>
    <scope>NUCLEOTIDE SEQUENCE [LARGE SCALE GENOMIC DNA]</scope>
    <source>
        <strain evidence="2 3">JCM 10990</strain>
    </source>
</reference>
<keyword evidence="1" id="KW-1133">Transmembrane helix</keyword>
<proteinExistence type="predicted"/>
<dbReference type="RefSeq" id="WP_006167754.1">
    <property type="nucleotide sequence ID" value="NZ_AOIN01000061.1"/>
</dbReference>
<comment type="caution">
    <text evidence="2">The sequence shown here is derived from an EMBL/GenBank/DDBJ whole genome shotgun (WGS) entry which is preliminary data.</text>
</comment>
<feature type="transmembrane region" description="Helical" evidence="1">
    <location>
        <begin position="46"/>
        <end position="66"/>
    </location>
</feature>
<dbReference type="EMBL" id="AOIN01000061">
    <property type="protein sequence ID" value="ELY98715.1"/>
    <property type="molecule type" value="Genomic_DNA"/>
</dbReference>
<feature type="transmembrane region" description="Helical" evidence="1">
    <location>
        <begin position="81"/>
        <end position="100"/>
    </location>
</feature>
<dbReference type="PATRIC" id="fig|1227492.4.peg.2284"/>
<feature type="transmembrane region" description="Helical" evidence="1">
    <location>
        <begin position="152"/>
        <end position="176"/>
    </location>
</feature>
<dbReference type="Proteomes" id="UP000011693">
    <property type="component" value="Unassembled WGS sequence"/>
</dbReference>